<dbReference type="EMBL" id="JBFDAA010000013">
    <property type="protein sequence ID" value="KAL1122903.1"/>
    <property type="molecule type" value="Genomic_DNA"/>
</dbReference>
<dbReference type="Proteomes" id="UP001558652">
    <property type="component" value="Unassembled WGS sequence"/>
</dbReference>
<accession>A0ABD0YSY1</accession>
<name>A0ABD0YSY1_9HEMI</name>
<feature type="compositionally biased region" description="Basic and acidic residues" evidence="1">
    <location>
        <begin position="11"/>
        <end position="25"/>
    </location>
</feature>
<dbReference type="AlphaFoldDB" id="A0ABD0YSY1"/>
<evidence type="ECO:0000313" key="3">
    <source>
        <dbReference type="EMBL" id="KAL1122903.1"/>
    </source>
</evidence>
<evidence type="ECO:0000313" key="4">
    <source>
        <dbReference type="Proteomes" id="UP001558652"/>
    </source>
</evidence>
<feature type="domain" description="Mos1 transposase HTH" evidence="2">
    <location>
        <begin position="38"/>
        <end position="76"/>
    </location>
</feature>
<dbReference type="PANTHER" id="PTHR46060">
    <property type="entry name" value="MARINER MOS1 TRANSPOSASE-LIKE PROTEIN"/>
    <property type="match status" value="1"/>
</dbReference>
<gene>
    <name evidence="3" type="ORF">AAG570_003228</name>
</gene>
<keyword evidence="4" id="KW-1185">Reference proteome</keyword>
<dbReference type="PANTHER" id="PTHR46060:SF2">
    <property type="entry name" value="HISTONE-LYSINE N-METHYLTRANSFERASE SETMAR"/>
    <property type="match status" value="1"/>
</dbReference>
<feature type="region of interest" description="Disordered" evidence="1">
    <location>
        <begin position="1"/>
        <end position="27"/>
    </location>
</feature>
<sequence length="153" mass="17884">MVSKRRNTFYENKKQEKLDHTENGKPKRTLSAPRAIIFLKGKKAAETCRKICDVYEKDAAAERVCHKWFSRFRSGNFSVQDAPRSCRPTEINSDEVKEMVDTNPRYTTRQIAYILEISKSSVENHPHQLGYVSRLDVWRELQFKAMCKIIIEA</sequence>
<protein>
    <recommendedName>
        <fullName evidence="2">Mos1 transposase HTH domain-containing protein</fullName>
    </recommendedName>
</protein>
<proteinExistence type="predicted"/>
<dbReference type="Pfam" id="PF17906">
    <property type="entry name" value="HTH_48"/>
    <property type="match status" value="1"/>
</dbReference>
<dbReference type="InterPro" id="IPR052709">
    <property type="entry name" value="Transposase-MT_Hybrid"/>
</dbReference>
<evidence type="ECO:0000256" key="1">
    <source>
        <dbReference type="SAM" id="MobiDB-lite"/>
    </source>
</evidence>
<evidence type="ECO:0000259" key="2">
    <source>
        <dbReference type="Pfam" id="PF17906"/>
    </source>
</evidence>
<comment type="caution">
    <text evidence="3">The sequence shown here is derived from an EMBL/GenBank/DDBJ whole genome shotgun (WGS) entry which is preliminary data.</text>
</comment>
<dbReference type="InterPro" id="IPR041426">
    <property type="entry name" value="Mos1_HTH"/>
</dbReference>
<reference evidence="3 4" key="1">
    <citation type="submission" date="2024-07" db="EMBL/GenBank/DDBJ databases">
        <title>Chromosome-level genome assembly of the water stick insect Ranatra chinensis (Heteroptera: Nepidae).</title>
        <authorList>
            <person name="Liu X."/>
        </authorList>
    </citation>
    <scope>NUCLEOTIDE SEQUENCE [LARGE SCALE GENOMIC DNA]</scope>
    <source>
        <strain evidence="3">Cailab_2021Rc</strain>
        <tissue evidence="3">Muscle</tissue>
    </source>
</reference>
<dbReference type="InterPro" id="IPR036388">
    <property type="entry name" value="WH-like_DNA-bd_sf"/>
</dbReference>
<dbReference type="Gene3D" id="1.10.10.10">
    <property type="entry name" value="Winged helix-like DNA-binding domain superfamily/Winged helix DNA-binding domain"/>
    <property type="match status" value="1"/>
</dbReference>
<organism evidence="3 4">
    <name type="scientific">Ranatra chinensis</name>
    <dbReference type="NCBI Taxonomy" id="642074"/>
    <lineage>
        <taxon>Eukaryota</taxon>
        <taxon>Metazoa</taxon>
        <taxon>Ecdysozoa</taxon>
        <taxon>Arthropoda</taxon>
        <taxon>Hexapoda</taxon>
        <taxon>Insecta</taxon>
        <taxon>Pterygota</taxon>
        <taxon>Neoptera</taxon>
        <taxon>Paraneoptera</taxon>
        <taxon>Hemiptera</taxon>
        <taxon>Heteroptera</taxon>
        <taxon>Panheteroptera</taxon>
        <taxon>Nepomorpha</taxon>
        <taxon>Nepidae</taxon>
        <taxon>Ranatrinae</taxon>
        <taxon>Ranatra</taxon>
    </lineage>
</organism>
<dbReference type="Gene3D" id="1.10.10.1450">
    <property type="match status" value="1"/>
</dbReference>